<dbReference type="Pfam" id="PF00433">
    <property type="entry name" value="Pkinase_C"/>
    <property type="match status" value="1"/>
</dbReference>
<dbReference type="GO" id="GO:0005524">
    <property type="term" value="F:ATP binding"/>
    <property type="evidence" value="ECO:0007669"/>
    <property type="project" value="InterPro"/>
</dbReference>
<evidence type="ECO:0000259" key="1">
    <source>
        <dbReference type="PROSITE" id="PS50195"/>
    </source>
</evidence>
<dbReference type="SMART" id="SM00312">
    <property type="entry name" value="PX"/>
    <property type="match status" value="1"/>
</dbReference>
<dbReference type="InterPro" id="IPR036871">
    <property type="entry name" value="PX_dom_sf"/>
</dbReference>
<keyword evidence="3" id="KW-1185">Reference proteome</keyword>
<evidence type="ECO:0000313" key="2">
    <source>
        <dbReference type="EMBL" id="CAD7629534.1"/>
    </source>
</evidence>
<proteinExistence type="predicted"/>
<evidence type="ECO:0000313" key="3">
    <source>
        <dbReference type="Proteomes" id="UP000759131"/>
    </source>
</evidence>
<dbReference type="PROSITE" id="PS50195">
    <property type="entry name" value="PX"/>
    <property type="match status" value="1"/>
</dbReference>
<dbReference type="InterPro" id="IPR001683">
    <property type="entry name" value="PX_dom"/>
</dbReference>
<dbReference type="EMBL" id="CAJPIZ010006975">
    <property type="protein sequence ID" value="CAG2109964.1"/>
    <property type="molecule type" value="Genomic_DNA"/>
</dbReference>
<accession>A0A7R9KUI8</accession>
<dbReference type="PANTHER" id="PTHR22775:SF3">
    <property type="entry name" value="SORTING NEXIN-13"/>
    <property type="match status" value="1"/>
</dbReference>
<dbReference type="SUPFAM" id="SSF64268">
    <property type="entry name" value="PX domain"/>
    <property type="match status" value="1"/>
</dbReference>
<gene>
    <name evidence="2" type="ORF">OSB1V03_LOCUS9950</name>
</gene>
<dbReference type="Proteomes" id="UP000759131">
    <property type="component" value="Unassembled WGS sequence"/>
</dbReference>
<dbReference type="EMBL" id="OC861550">
    <property type="protein sequence ID" value="CAD7629534.1"/>
    <property type="molecule type" value="Genomic_DNA"/>
</dbReference>
<organism evidence="2">
    <name type="scientific">Medioppia subpectinata</name>
    <dbReference type="NCBI Taxonomy" id="1979941"/>
    <lineage>
        <taxon>Eukaryota</taxon>
        <taxon>Metazoa</taxon>
        <taxon>Ecdysozoa</taxon>
        <taxon>Arthropoda</taxon>
        <taxon>Chelicerata</taxon>
        <taxon>Arachnida</taxon>
        <taxon>Acari</taxon>
        <taxon>Acariformes</taxon>
        <taxon>Sarcoptiformes</taxon>
        <taxon>Oribatida</taxon>
        <taxon>Brachypylina</taxon>
        <taxon>Oppioidea</taxon>
        <taxon>Oppiidae</taxon>
        <taxon>Medioppia</taxon>
    </lineage>
</organism>
<dbReference type="GO" id="GO:0004674">
    <property type="term" value="F:protein serine/threonine kinase activity"/>
    <property type="evidence" value="ECO:0007669"/>
    <property type="project" value="InterPro"/>
</dbReference>
<dbReference type="AlphaFoldDB" id="A0A7R9KUI8"/>
<reference evidence="2" key="1">
    <citation type="submission" date="2020-11" db="EMBL/GenBank/DDBJ databases">
        <authorList>
            <person name="Tran Van P."/>
        </authorList>
    </citation>
    <scope>NUCLEOTIDE SEQUENCE</scope>
</reference>
<sequence>MNKPIQYTMPKDLDMLSYDMRYQSLKAFICLKTSSAIIKALKTEIINFSTMTVTANVTNSEIWENNKKYAVYKVVVNCDDKTWVLYRRYNEFSKLCDLIKKQCPWLSKDLKLPGKKLFGNNFSTEFMKTRRKGLDTLVQTMLAEPRKGNLDFKNIDPEFTREAIPASVCKSHGMSVGSSLPDNAFQGFSYAPPIELNGR</sequence>
<dbReference type="OrthoDB" id="63267at2759"/>
<dbReference type="Pfam" id="PF00787">
    <property type="entry name" value="PX"/>
    <property type="match status" value="1"/>
</dbReference>
<dbReference type="GO" id="GO:0035091">
    <property type="term" value="F:phosphatidylinositol binding"/>
    <property type="evidence" value="ECO:0007669"/>
    <property type="project" value="InterPro"/>
</dbReference>
<dbReference type="Gene3D" id="3.30.1520.10">
    <property type="entry name" value="Phox-like domain"/>
    <property type="match status" value="1"/>
</dbReference>
<dbReference type="PANTHER" id="PTHR22775">
    <property type="entry name" value="SORTING NEXIN"/>
    <property type="match status" value="1"/>
</dbReference>
<name>A0A7R9KUI8_9ACAR</name>
<protein>
    <recommendedName>
        <fullName evidence="1">PX domain-containing protein</fullName>
    </recommendedName>
</protein>
<feature type="domain" description="PX" evidence="1">
    <location>
        <begin position="50"/>
        <end position="199"/>
    </location>
</feature>
<dbReference type="InterPro" id="IPR017892">
    <property type="entry name" value="Pkinase_C"/>
</dbReference>